<evidence type="ECO:0000313" key="2">
    <source>
        <dbReference type="EMBL" id="CRH01175.1"/>
    </source>
</evidence>
<dbReference type="GeneID" id="39737302"/>
<keyword evidence="3" id="KW-1185">Reference proteome</keyword>
<feature type="region of interest" description="Disordered" evidence="1">
    <location>
        <begin position="243"/>
        <end position="298"/>
    </location>
</feature>
<protein>
    <submittedName>
        <fullName evidence="2">Uncharacterized protein</fullName>
    </submittedName>
</protein>
<accession>A0A1J1H9I8</accession>
<feature type="region of interest" description="Disordered" evidence="1">
    <location>
        <begin position="144"/>
        <end position="215"/>
    </location>
</feature>
<proteinExistence type="predicted"/>
<feature type="compositionally biased region" description="Basic residues" evidence="1">
    <location>
        <begin position="159"/>
        <end position="173"/>
    </location>
</feature>
<organism evidence="2 3">
    <name type="scientific">Plasmodium relictum</name>
    <dbReference type="NCBI Taxonomy" id="85471"/>
    <lineage>
        <taxon>Eukaryota</taxon>
        <taxon>Sar</taxon>
        <taxon>Alveolata</taxon>
        <taxon>Apicomplexa</taxon>
        <taxon>Aconoidasida</taxon>
        <taxon>Haemosporida</taxon>
        <taxon>Plasmodiidae</taxon>
        <taxon>Plasmodium</taxon>
        <taxon>Plasmodium (Haemamoeba)</taxon>
    </lineage>
</organism>
<feature type="region of interest" description="Disordered" evidence="1">
    <location>
        <begin position="305"/>
        <end position="324"/>
    </location>
</feature>
<evidence type="ECO:0000256" key="1">
    <source>
        <dbReference type="SAM" id="MobiDB-lite"/>
    </source>
</evidence>
<feature type="compositionally biased region" description="Acidic residues" evidence="1">
    <location>
        <begin position="438"/>
        <end position="447"/>
    </location>
</feature>
<name>A0A1J1H9I8_PLARL</name>
<feature type="region of interest" description="Disordered" evidence="1">
    <location>
        <begin position="428"/>
        <end position="447"/>
    </location>
</feature>
<dbReference type="OMA" id="MECTPNE"/>
<feature type="compositionally biased region" description="Basic and acidic residues" evidence="1">
    <location>
        <begin position="149"/>
        <end position="158"/>
    </location>
</feature>
<dbReference type="OrthoDB" id="387525at2759"/>
<sequence length="447" mass="53401">MENKENEDITEDYFDKITNFFNYFTLGNSQNDEVENASSKIKDNKNKINENKRDSVKQVVYNLKLKRASVLQLPQRFILDTSIFNKKAVNDKIYGNCMTDTSLNSREENNDRNREINSLDISDIEKESKNNFVYSPSFHHNADELFNLNEKRNNEKEKEKKKKKKIKKEKEKRKKEGDKKNSVEINKGEEYVRKREKEYKKKVENKEMEERQEHKEINIKKDKIKKHNKELKEKGIKIIINIEESYTDEKEEKKKKREKNNYTEENEAKDEEEEKEMKKEKEIKKEKNKNKEKKKMEENYENNIENGLIKEKENQETKNQNSSNELLDYKNLNQSSSSYDKKVHFLKNKNFIKNIKNNEELIKNQISMDTLTLKEENISDNNKKYISIRNSKKRSNIIILPKLNLKENCKSFSVEKIKTRNENVVQDNDDKTTVSGQSDEDNVLMNL</sequence>
<feature type="compositionally biased region" description="Acidic residues" evidence="1">
    <location>
        <begin position="264"/>
        <end position="274"/>
    </location>
</feature>
<dbReference type="KEGG" id="prel:PRELSG_1205900"/>
<dbReference type="RefSeq" id="XP_028534176.1">
    <property type="nucleotide sequence ID" value="XM_028677826.1"/>
</dbReference>
<evidence type="ECO:0000313" key="3">
    <source>
        <dbReference type="Proteomes" id="UP000220158"/>
    </source>
</evidence>
<reference evidence="2 3" key="1">
    <citation type="submission" date="2015-04" db="EMBL/GenBank/DDBJ databases">
        <authorList>
            <consortium name="Pathogen Informatics"/>
        </authorList>
    </citation>
    <scope>NUCLEOTIDE SEQUENCE [LARGE SCALE GENOMIC DNA]</scope>
    <source>
        <strain evidence="2 3">SGS1</strain>
    </source>
</reference>
<feature type="compositionally biased region" description="Basic and acidic residues" evidence="1">
    <location>
        <begin position="275"/>
        <end position="285"/>
    </location>
</feature>
<dbReference type="VEuPathDB" id="PlasmoDB:PRELSG_1205900"/>
<feature type="compositionally biased region" description="Basic and acidic residues" evidence="1">
    <location>
        <begin position="174"/>
        <end position="215"/>
    </location>
</feature>
<gene>
    <name evidence="2" type="ORF">PRELSG_1205900</name>
</gene>
<dbReference type="EMBL" id="LN835307">
    <property type="protein sequence ID" value="CRH01175.1"/>
    <property type="molecule type" value="Genomic_DNA"/>
</dbReference>
<dbReference type="Proteomes" id="UP000220158">
    <property type="component" value="Chromosome 12"/>
</dbReference>
<dbReference type="AlphaFoldDB" id="A0A1J1H9I8"/>